<organism evidence="1 2">
    <name type="scientific">Elysia crispata</name>
    <name type="common">lettuce slug</name>
    <dbReference type="NCBI Taxonomy" id="231223"/>
    <lineage>
        <taxon>Eukaryota</taxon>
        <taxon>Metazoa</taxon>
        <taxon>Spiralia</taxon>
        <taxon>Lophotrochozoa</taxon>
        <taxon>Mollusca</taxon>
        <taxon>Gastropoda</taxon>
        <taxon>Heterobranchia</taxon>
        <taxon>Euthyneura</taxon>
        <taxon>Panpulmonata</taxon>
        <taxon>Sacoglossa</taxon>
        <taxon>Placobranchoidea</taxon>
        <taxon>Plakobranchidae</taxon>
        <taxon>Elysia</taxon>
    </lineage>
</organism>
<keyword evidence="2" id="KW-1185">Reference proteome</keyword>
<reference evidence="1" key="1">
    <citation type="journal article" date="2023" name="G3 (Bethesda)">
        <title>A reference genome for the long-term kleptoplast-retaining sea slug Elysia crispata morphotype clarki.</title>
        <authorList>
            <person name="Eastman K.E."/>
            <person name="Pendleton A.L."/>
            <person name="Shaikh M.A."/>
            <person name="Suttiyut T."/>
            <person name="Ogas R."/>
            <person name="Tomko P."/>
            <person name="Gavelis G."/>
            <person name="Widhalm J.R."/>
            <person name="Wisecaver J.H."/>
        </authorList>
    </citation>
    <scope>NUCLEOTIDE SEQUENCE</scope>
    <source>
        <strain evidence="1">ECLA1</strain>
    </source>
</reference>
<evidence type="ECO:0000313" key="1">
    <source>
        <dbReference type="EMBL" id="KAK3736947.1"/>
    </source>
</evidence>
<accession>A0AAE0Y8U1</accession>
<sequence>MESAIVFVGSSRMASSDMWLDAMFGGQKPVLIRCKRHHKCSGGDPDDLRAEDSGTLRQPIQSSALSNLVAPSLNKARLSEQVEGCKRQAYNLQNTGSPPCWNNGRSGLISRNKETPFTGGPLHPFLSTCDSF</sequence>
<protein>
    <submittedName>
        <fullName evidence="1">Uncharacterized protein</fullName>
    </submittedName>
</protein>
<dbReference type="EMBL" id="JAWDGP010006680">
    <property type="protein sequence ID" value="KAK3736947.1"/>
    <property type="molecule type" value="Genomic_DNA"/>
</dbReference>
<name>A0AAE0Y8U1_9GAST</name>
<dbReference type="AlphaFoldDB" id="A0AAE0Y8U1"/>
<comment type="caution">
    <text evidence="1">The sequence shown here is derived from an EMBL/GenBank/DDBJ whole genome shotgun (WGS) entry which is preliminary data.</text>
</comment>
<evidence type="ECO:0000313" key="2">
    <source>
        <dbReference type="Proteomes" id="UP001283361"/>
    </source>
</evidence>
<proteinExistence type="predicted"/>
<dbReference type="Proteomes" id="UP001283361">
    <property type="component" value="Unassembled WGS sequence"/>
</dbReference>
<gene>
    <name evidence="1" type="ORF">RRG08_009426</name>
</gene>